<dbReference type="EMBL" id="BCWF01000017">
    <property type="protein sequence ID" value="GAT23785.1"/>
    <property type="molecule type" value="Genomic_DNA"/>
</dbReference>
<protein>
    <submittedName>
        <fullName evidence="1">Nonribosomal peptide synthase</fullName>
    </submittedName>
</protein>
<proteinExistence type="predicted"/>
<evidence type="ECO:0000313" key="2">
    <source>
        <dbReference type="Proteomes" id="UP000075230"/>
    </source>
</evidence>
<reference evidence="2" key="2">
    <citation type="submission" date="2016-02" db="EMBL/GenBank/DDBJ databases">
        <title>Genome sequencing of Aspergillus luchuensis NBRC 4314.</title>
        <authorList>
            <person name="Yamada O."/>
        </authorList>
    </citation>
    <scope>NUCLEOTIDE SEQUENCE [LARGE SCALE GENOMIC DNA]</scope>
    <source>
        <strain evidence="2">RIB 2604</strain>
    </source>
</reference>
<dbReference type="Proteomes" id="UP000075230">
    <property type="component" value="Unassembled WGS sequence"/>
</dbReference>
<reference evidence="1 2" key="1">
    <citation type="journal article" date="2016" name="DNA Res.">
        <title>Genome sequence of Aspergillus luchuensis NBRC 4314.</title>
        <authorList>
            <person name="Yamada O."/>
            <person name="Machida M."/>
            <person name="Hosoyama A."/>
            <person name="Goto M."/>
            <person name="Takahashi T."/>
            <person name="Futagami T."/>
            <person name="Yamagata Y."/>
            <person name="Takeuchi M."/>
            <person name="Kobayashi T."/>
            <person name="Koike H."/>
            <person name="Abe K."/>
            <person name="Asai K."/>
            <person name="Arita M."/>
            <person name="Fujita N."/>
            <person name="Fukuda K."/>
            <person name="Higa K."/>
            <person name="Horikawa H."/>
            <person name="Ishikawa T."/>
            <person name="Jinno K."/>
            <person name="Kato Y."/>
            <person name="Kirimura K."/>
            <person name="Mizutani O."/>
            <person name="Nakasone K."/>
            <person name="Sano M."/>
            <person name="Shiraishi Y."/>
            <person name="Tsukahara M."/>
            <person name="Gomi K."/>
        </authorList>
    </citation>
    <scope>NUCLEOTIDE SEQUENCE [LARGE SCALE GENOMIC DNA]</scope>
    <source>
        <strain evidence="1 2">RIB 2604</strain>
    </source>
</reference>
<comment type="caution">
    <text evidence="1">The sequence shown here is derived from an EMBL/GenBank/DDBJ whole genome shotgun (WGS) entry which is preliminary data.</text>
</comment>
<dbReference type="AlphaFoldDB" id="A0A146FD11"/>
<sequence>MPVISGSSLGGRVTQQKEYYRGSGSAISDPVDRLLRPKNKIAAKSLFSTATLSYEKRSMHVMEERPLSTAENRPIRCRPWNEWEILQKTQSVLIVATPACDGE</sequence>
<evidence type="ECO:0000313" key="1">
    <source>
        <dbReference type="EMBL" id="GAT23785.1"/>
    </source>
</evidence>
<organism evidence="1 2">
    <name type="scientific">Aspergillus kawachii</name>
    <name type="common">White koji mold</name>
    <name type="synonym">Aspergillus awamori var. kawachi</name>
    <dbReference type="NCBI Taxonomy" id="1069201"/>
    <lineage>
        <taxon>Eukaryota</taxon>
        <taxon>Fungi</taxon>
        <taxon>Dikarya</taxon>
        <taxon>Ascomycota</taxon>
        <taxon>Pezizomycotina</taxon>
        <taxon>Eurotiomycetes</taxon>
        <taxon>Eurotiomycetidae</taxon>
        <taxon>Eurotiales</taxon>
        <taxon>Aspergillaceae</taxon>
        <taxon>Aspergillus</taxon>
        <taxon>Aspergillus subgen. Circumdati</taxon>
    </lineage>
</organism>
<gene>
    <name evidence="1" type="ORF">RIB2604_01709240</name>
</gene>
<accession>A0A146FD11</accession>
<name>A0A146FD11_ASPKA</name>